<dbReference type="PANTHER" id="PTHR33420:SF3">
    <property type="entry name" value="FIMBRIAL SUBUNIT ELFA"/>
    <property type="match status" value="1"/>
</dbReference>
<proteinExistence type="inferred from homology"/>
<dbReference type="Gene3D" id="2.60.40.1090">
    <property type="entry name" value="Fimbrial-type adhesion domain"/>
    <property type="match status" value="1"/>
</dbReference>
<comment type="similarity">
    <text evidence="2">Belongs to the fimbrial protein family.</text>
</comment>
<reference evidence="7 8" key="1">
    <citation type="journal article" date="2008" name="Genome Biol.">
        <title>The complete genome, comparative and functional analysis of Stenotrophomonas maltophilia reveals an organism heavily shielded by drug resistance determinants.</title>
        <authorList>
            <person name="Crossman L.C."/>
            <person name="Gould V.C."/>
            <person name="Dow J.M."/>
            <person name="Vernikos G.S."/>
            <person name="Okazaki A."/>
            <person name="Sebaihia M."/>
            <person name="Saunders D."/>
            <person name="Arrowsmith C."/>
            <person name="Carver T."/>
            <person name="Peters N."/>
            <person name="Adlem E."/>
            <person name="Kerhornou A."/>
            <person name="Lord A."/>
            <person name="Murphy L."/>
            <person name="Seeger K."/>
            <person name="Squares R."/>
            <person name="Rutter S."/>
            <person name="Quail M.A."/>
            <person name="Rajandream M.A."/>
            <person name="Harris D."/>
            <person name="Churcher C."/>
            <person name="Bentley S.D."/>
            <person name="Parkhill J."/>
            <person name="Thomson N.R."/>
            <person name="Avison M.B."/>
        </authorList>
    </citation>
    <scope>NUCLEOTIDE SEQUENCE [LARGE SCALE GENOMIC DNA]</scope>
    <source>
        <strain evidence="7 8">K279a</strain>
    </source>
</reference>
<evidence type="ECO:0000256" key="1">
    <source>
        <dbReference type="ARBA" id="ARBA00004561"/>
    </source>
</evidence>
<keyword evidence="8" id="KW-1185">Reference proteome</keyword>
<dbReference type="Proteomes" id="UP000008840">
    <property type="component" value="Chromosome"/>
</dbReference>
<feature type="chain" id="PRO_5002777483" evidence="5">
    <location>
        <begin position="24"/>
        <end position="167"/>
    </location>
</feature>
<dbReference type="GO" id="GO:0043709">
    <property type="term" value="P:cell adhesion involved in single-species biofilm formation"/>
    <property type="evidence" value="ECO:0007669"/>
    <property type="project" value="TreeGrafter"/>
</dbReference>
<name>B2FNM0_STRMK</name>
<dbReference type="InterPro" id="IPR036937">
    <property type="entry name" value="Adhesion_dom_fimbrial_sf"/>
</dbReference>
<protein>
    <submittedName>
        <fullName evidence="7">Fimbrial subunit</fullName>
    </submittedName>
</protein>
<dbReference type="HOGENOM" id="CLU_1593555_0_0_6"/>
<evidence type="ECO:0000313" key="7">
    <source>
        <dbReference type="EMBL" id="CAQ44315.1"/>
    </source>
</evidence>
<feature type="signal peptide" evidence="5">
    <location>
        <begin position="1"/>
        <end position="23"/>
    </location>
</feature>
<dbReference type="Pfam" id="PF00419">
    <property type="entry name" value="Fimbrial"/>
    <property type="match status" value="1"/>
</dbReference>
<evidence type="ECO:0000256" key="4">
    <source>
        <dbReference type="ARBA" id="ARBA00023263"/>
    </source>
</evidence>
<keyword evidence="4" id="KW-0281">Fimbrium</keyword>
<dbReference type="PANTHER" id="PTHR33420">
    <property type="entry name" value="FIMBRIAL SUBUNIT ELFA-RELATED"/>
    <property type="match status" value="1"/>
</dbReference>
<evidence type="ECO:0000256" key="5">
    <source>
        <dbReference type="SAM" id="SignalP"/>
    </source>
</evidence>
<evidence type="ECO:0000259" key="6">
    <source>
        <dbReference type="Pfam" id="PF00419"/>
    </source>
</evidence>
<dbReference type="RefSeq" id="WP_012479145.1">
    <property type="nucleotide sequence ID" value="NC_010943.1"/>
</dbReference>
<dbReference type="GO" id="GO:0009289">
    <property type="term" value="C:pilus"/>
    <property type="evidence" value="ECO:0007669"/>
    <property type="project" value="UniProtKB-SubCell"/>
</dbReference>
<dbReference type="InterPro" id="IPR050263">
    <property type="entry name" value="Bact_Fimbrial_Adh_Pro"/>
</dbReference>
<dbReference type="InterPro" id="IPR008966">
    <property type="entry name" value="Adhesion_dom_sf"/>
</dbReference>
<accession>B2FNM0</accession>
<dbReference type="InterPro" id="IPR000259">
    <property type="entry name" value="Adhesion_dom_fimbrial"/>
</dbReference>
<sequence>MIDQYRHLPAMLALLMAASPASSQTLSISGRVLPGTCALATPAITLDSVKADALNVGNNNLKTSNLNFTGCIGVTKALLSFDGTAAEGDALRWKNTATSEPAKGLSIVLLAGASGSTPLKKGDKDIPVIVTGATASYTLRAGYYLPSTSGINAGSVQTEITITATYQ</sequence>
<organism evidence="7 8">
    <name type="scientific">Stenotrophomonas maltophilia (strain K279a)</name>
    <dbReference type="NCBI Taxonomy" id="522373"/>
    <lineage>
        <taxon>Bacteria</taxon>
        <taxon>Pseudomonadati</taxon>
        <taxon>Pseudomonadota</taxon>
        <taxon>Gammaproteobacteria</taxon>
        <taxon>Lysobacterales</taxon>
        <taxon>Lysobacteraceae</taxon>
        <taxon>Stenotrophomonas</taxon>
        <taxon>Stenotrophomonas maltophilia group</taxon>
    </lineage>
</organism>
<evidence type="ECO:0000313" key="8">
    <source>
        <dbReference type="Proteomes" id="UP000008840"/>
    </source>
</evidence>
<gene>
    <name evidence="7" type="ordered locus">Smlt0736</name>
</gene>
<dbReference type="AlphaFoldDB" id="B2FNM0"/>
<dbReference type="KEGG" id="sml:Smlt0736"/>
<keyword evidence="3 5" id="KW-0732">Signal</keyword>
<dbReference type="eggNOG" id="COG3539">
    <property type="taxonomic scope" value="Bacteria"/>
</dbReference>
<evidence type="ECO:0000256" key="2">
    <source>
        <dbReference type="ARBA" id="ARBA00006671"/>
    </source>
</evidence>
<dbReference type="EMBL" id="AM743169">
    <property type="protein sequence ID" value="CAQ44315.1"/>
    <property type="molecule type" value="Genomic_DNA"/>
</dbReference>
<evidence type="ECO:0000256" key="3">
    <source>
        <dbReference type="ARBA" id="ARBA00022729"/>
    </source>
</evidence>
<feature type="domain" description="Fimbrial-type adhesion" evidence="6">
    <location>
        <begin position="27"/>
        <end position="167"/>
    </location>
</feature>
<comment type="subcellular location">
    <subcellularLocation>
        <location evidence="1">Fimbrium</location>
    </subcellularLocation>
</comment>
<dbReference type="EnsemblBacteria" id="CAQ44315">
    <property type="protein sequence ID" value="CAQ44315"/>
    <property type="gene ID" value="Smlt0736"/>
</dbReference>
<dbReference type="SUPFAM" id="SSF49401">
    <property type="entry name" value="Bacterial adhesins"/>
    <property type="match status" value="1"/>
</dbReference>